<feature type="chain" id="PRO_5046698578" description="Cellulase" evidence="11">
    <location>
        <begin position="19"/>
        <end position="230"/>
    </location>
</feature>
<dbReference type="SUPFAM" id="SSF50685">
    <property type="entry name" value="Barwin-like endoglucanases"/>
    <property type="match status" value="1"/>
</dbReference>
<evidence type="ECO:0000256" key="2">
    <source>
        <dbReference type="ARBA" id="ARBA00007793"/>
    </source>
</evidence>
<keyword evidence="14" id="KW-1185">Reference proteome</keyword>
<protein>
    <recommendedName>
        <fullName evidence="3 9">Cellulase</fullName>
        <ecNumber evidence="3 9">3.2.1.4</ecNumber>
    </recommendedName>
</protein>
<evidence type="ECO:0000256" key="9">
    <source>
        <dbReference type="PROSITE-ProRule" id="PRU10069"/>
    </source>
</evidence>
<keyword evidence="6" id="KW-0119">Carbohydrate metabolism</keyword>
<dbReference type="Gene3D" id="2.40.40.10">
    <property type="entry name" value="RlpA-like domain"/>
    <property type="match status" value="1"/>
</dbReference>
<evidence type="ECO:0000256" key="11">
    <source>
        <dbReference type="SAM" id="SignalP"/>
    </source>
</evidence>
<keyword evidence="11" id="KW-0732">Signal</keyword>
<comment type="similarity">
    <text evidence="2">Belongs to the glycosyl hydrolase 45 (cellulase K) family.</text>
</comment>
<feature type="region of interest" description="Disordered" evidence="10">
    <location>
        <begin position="78"/>
        <end position="135"/>
    </location>
</feature>
<dbReference type="PANTHER" id="PTHR39730:SF1">
    <property type="entry name" value="ENDOGLUCANASE 1"/>
    <property type="match status" value="1"/>
</dbReference>
<dbReference type="Proteomes" id="UP001433268">
    <property type="component" value="Unassembled WGS sequence"/>
</dbReference>
<sequence>MHAPTLLAVLGAASTATALSGSGRSTRYWDCCKTSCAWSGKAAVSQPVTTCDNNNSPISNANAPSGCDGGSAFACANNSPGPSATTSPTASPPPPSPPSRPPAAPASKITFTSGPVSGKTMVVQSTNTGGDLGSNQFDLMMPGGGVGLFDGCTRQYGQALPGQQYGGISSRSECAQFPAQLRAGCEWRFDWFQNADNPNFNFEQVQCPSELVARSNCRRNDDASFPAFRP</sequence>
<evidence type="ECO:0000256" key="1">
    <source>
        <dbReference type="ARBA" id="ARBA00000966"/>
    </source>
</evidence>
<dbReference type="EMBL" id="JAQQWN010000004">
    <property type="protein sequence ID" value="KAK8089875.1"/>
    <property type="molecule type" value="Genomic_DNA"/>
</dbReference>
<keyword evidence="5" id="KW-0136">Cellulose degradation</keyword>
<comment type="caution">
    <text evidence="13">The sequence shown here is derived from an EMBL/GenBank/DDBJ whole genome shotgun (WGS) entry which is preliminary data.</text>
</comment>
<keyword evidence="7" id="KW-0326">Glycosidase</keyword>
<evidence type="ECO:0000256" key="4">
    <source>
        <dbReference type="ARBA" id="ARBA00022801"/>
    </source>
</evidence>
<dbReference type="Pfam" id="PF02015">
    <property type="entry name" value="Glyco_hydro_45"/>
    <property type="match status" value="1"/>
</dbReference>
<evidence type="ECO:0000256" key="5">
    <source>
        <dbReference type="ARBA" id="ARBA00023001"/>
    </source>
</evidence>
<feature type="signal peptide" evidence="11">
    <location>
        <begin position="1"/>
        <end position="18"/>
    </location>
</feature>
<dbReference type="InterPro" id="IPR036908">
    <property type="entry name" value="RlpA-like_sf"/>
</dbReference>
<evidence type="ECO:0000313" key="13">
    <source>
        <dbReference type="EMBL" id="KAK8089875.1"/>
    </source>
</evidence>
<accession>A0ABR1X3B8</accession>
<dbReference type="PANTHER" id="PTHR39730">
    <property type="entry name" value="ENDOGLUCANASE 1"/>
    <property type="match status" value="1"/>
</dbReference>
<feature type="domain" description="Glycosyl hydrolases family 45 active site" evidence="12">
    <location>
        <begin position="25"/>
        <end position="36"/>
    </location>
</feature>
<evidence type="ECO:0000256" key="8">
    <source>
        <dbReference type="ARBA" id="ARBA00023326"/>
    </source>
</evidence>
<proteinExistence type="inferred from homology"/>
<organism evidence="13 14">
    <name type="scientific">Apiospora hydei</name>
    <dbReference type="NCBI Taxonomy" id="1337664"/>
    <lineage>
        <taxon>Eukaryota</taxon>
        <taxon>Fungi</taxon>
        <taxon>Dikarya</taxon>
        <taxon>Ascomycota</taxon>
        <taxon>Pezizomycotina</taxon>
        <taxon>Sordariomycetes</taxon>
        <taxon>Xylariomycetidae</taxon>
        <taxon>Amphisphaeriales</taxon>
        <taxon>Apiosporaceae</taxon>
        <taxon>Apiospora</taxon>
    </lineage>
</organism>
<evidence type="ECO:0000259" key="12">
    <source>
        <dbReference type="PROSITE" id="PS01140"/>
    </source>
</evidence>
<keyword evidence="8" id="KW-0624">Polysaccharide degradation</keyword>
<feature type="active site" description="Nucleophile" evidence="9">
    <location>
        <position position="30"/>
    </location>
</feature>
<evidence type="ECO:0000313" key="14">
    <source>
        <dbReference type="Proteomes" id="UP001433268"/>
    </source>
</evidence>
<keyword evidence="4" id="KW-0378">Hydrolase</keyword>
<dbReference type="EC" id="3.2.1.4" evidence="3 9"/>
<feature type="compositionally biased region" description="Low complexity" evidence="10">
    <location>
        <begin position="79"/>
        <end position="89"/>
    </location>
</feature>
<comment type="catalytic activity">
    <reaction evidence="1 9">
        <text>Endohydrolysis of (1-&gt;4)-beta-D-glucosidic linkages in cellulose, lichenin and cereal beta-D-glucans.</text>
        <dbReference type="EC" id="3.2.1.4"/>
    </reaction>
</comment>
<feature type="compositionally biased region" description="Pro residues" evidence="10">
    <location>
        <begin position="90"/>
        <end position="104"/>
    </location>
</feature>
<evidence type="ECO:0000256" key="6">
    <source>
        <dbReference type="ARBA" id="ARBA00023277"/>
    </source>
</evidence>
<dbReference type="InterPro" id="IPR000334">
    <property type="entry name" value="Glyco_hydro_45"/>
</dbReference>
<dbReference type="GeneID" id="92042211"/>
<evidence type="ECO:0000256" key="3">
    <source>
        <dbReference type="ARBA" id="ARBA00012601"/>
    </source>
</evidence>
<name>A0ABR1X3B8_9PEZI</name>
<dbReference type="RefSeq" id="XP_066672769.1">
    <property type="nucleotide sequence ID" value="XM_066809151.1"/>
</dbReference>
<feature type="compositionally biased region" description="Polar residues" evidence="10">
    <location>
        <begin position="122"/>
        <end position="135"/>
    </location>
</feature>
<gene>
    <name evidence="13" type="ORF">PG997_004836</name>
</gene>
<dbReference type="InterPro" id="IPR052288">
    <property type="entry name" value="GH45_Enzymes"/>
</dbReference>
<evidence type="ECO:0000256" key="7">
    <source>
        <dbReference type="ARBA" id="ARBA00023295"/>
    </source>
</evidence>
<reference evidence="13 14" key="1">
    <citation type="submission" date="2023-01" db="EMBL/GenBank/DDBJ databases">
        <title>Analysis of 21 Apiospora genomes using comparative genomics revels a genus with tremendous synthesis potential of carbohydrate active enzymes and secondary metabolites.</title>
        <authorList>
            <person name="Sorensen T."/>
        </authorList>
    </citation>
    <scope>NUCLEOTIDE SEQUENCE [LARGE SCALE GENOMIC DNA]</scope>
    <source>
        <strain evidence="13 14">CBS 114990</strain>
    </source>
</reference>
<dbReference type="PROSITE" id="PS01140">
    <property type="entry name" value="GLYCOSYL_HYDROL_F45"/>
    <property type="match status" value="1"/>
</dbReference>
<evidence type="ECO:0000256" key="10">
    <source>
        <dbReference type="SAM" id="MobiDB-lite"/>
    </source>
</evidence>